<organism evidence="1 2">
    <name type="scientific">Rhizophagus irregularis (strain DAOM 181602 / DAOM 197198 / MUCL 43194)</name>
    <name type="common">Arbuscular mycorrhizal fungus</name>
    <name type="synonym">Glomus intraradices</name>
    <dbReference type="NCBI Taxonomy" id="747089"/>
    <lineage>
        <taxon>Eukaryota</taxon>
        <taxon>Fungi</taxon>
        <taxon>Fungi incertae sedis</taxon>
        <taxon>Mucoromycota</taxon>
        <taxon>Glomeromycotina</taxon>
        <taxon>Glomeromycetes</taxon>
        <taxon>Glomerales</taxon>
        <taxon>Glomeraceae</taxon>
        <taxon>Rhizophagus</taxon>
    </lineage>
</organism>
<protein>
    <submittedName>
        <fullName evidence="1">Uncharacterized protein</fullName>
    </submittedName>
</protein>
<dbReference type="VEuPathDB" id="FungiDB:RhiirFUN_020854"/>
<evidence type="ECO:0000313" key="1">
    <source>
        <dbReference type="EMBL" id="POG65288.1"/>
    </source>
</evidence>
<dbReference type="Proteomes" id="UP000018888">
    <property type="component" value="Unassembled WGS sequence"/>
</dbReference>
<keyword evidence="2" id="KW-1185">Reference proteome</keyword>
<evidence type="ECO:0000313" key="2">
    <source>
        <dbReference type="Proteomes" id="UP000018888"/>
    </source>
</evidence>
<reference evidence="1 2" key="2">
    <citation type="journal article" date="2018" name="New Phytol.">
        <title>High intraspecific genome diversity in the model arbuscular mycorrhizal symbiont Rhizophagus irregularis.</title>
        <authorList>
            <person name="Chen E.C.H."/>
            <person name="Morin E."/>
            <person name="Beaudet D."/>
            <person name="Noel J."/>
            <person name="Yildirir G."/>
            <person name="Ndikumana S."/>
            <person name="Charron P."/>
            <person name="St-Onge C."/>
            <person name="Giorgi J."/>
            <person name="Kruger M."/>
            <person name="Marton T."/>
            <person name="Ropars J."/>
            <person name="Grigoriev I.V."/>
            <person name="Hainaut M."/>
            <person name="Henrissat B."/>
            <person name="Roux C."/>
            <person name="Martin F."/>
            <person name="Corradi N."/>
        </authorList>
    </citation>
    <scope>NUCLEOTIDE SEQUENCE [LARGE SCALE GENOMIC DNA]</scope>
    <source>
        <strain evidence="1 2">DAOM 197198</strain>
    </source>
</reference>
<reference evidence="1 2" key="1">
    <citation type="journal article" date="2013" name="Proc. Natl. Acad. Sci. U.S.A.">
        <title>Genome of an arbuscular mycorrhizal fungus provides insight into the oldest plant symbiosis.</title>
        <authorList>
            <person name="Tisserant E."/>
            <person name="Malbreil M."/>
            <person name="Kuo A."/>
            <person name="Kohler A."/>
            <person name="Symeonidi A."/>
            <person name="Balestrini R."/>
            <person name="Charron P."/>
            <person name="Duensing N."/>
            <person name="Frei Dit Frey N."/>
            <person name="Gianinazzi-Pearson V."/>
            <person name="Gilbert L.B."/>
            <person name="Handa Y."/>
            <person name="Herr J.R."/>
            <person name="Hijri M."/>
            <person name="Koul R."/>
            <person name="Kawaguchi M."/>
            <person name="Krajinski F."/>
            <person name="Lammers P.J."/>
            <person name="Masclaux F.G."/>
            <person name="Murat C."/>
            <person name="Morin E."/>
            <person name="Ndikumana S."/>
            <person name="Pagni M."/>
            <person name="Petitpierre D."/>
            <person name="Requena N."/>
            <person name="Rosikiewicz P."/>
            <person name="Riley R."/>
            <person name="Saito K."/>
            <person name="San Clemente H."/>
            <person name="Shapiro H."/>
            <person name="van Tuinen D."/>
            <person name="Becard G."/>
            <person name="Bonfante P."/>
            <person name="Paszkowski U."/>
            <person name="Shachar-Hill Y.Y."/>
            <person name="Tuskan G.A."/>
            <person name="Young P.W."/>
            <person name="Sanders I.R."/>
            <person name="Henrissat B."/>
            <person name="Rensing S.A."/>
            <person name="Grigoriev I.V."/>
            <person name="Corradi N."/>
            <person name="Roux C."/>
            <person name="Martin F."/>
        </authorList>
    </citation>
    <scope>NUCLEOTIDE SEQUENCE [LARGE SCALE GENOMIC DNA]</scope>
    <source>
        <strain evidence="1 2">DAOM 197198</strain>
    </source>
</reference>
<accession>A0A2P4PIU3</accession>
<dbReference type="AlphaFoldDB" id="A0A2P4PIU3"/>
<gene>
    <name evidence="1" type="ORF">GLOIN_2v1483257</name>
</gene>
<proteinExistence type="predicted"/>
<dbReference type="EMBL" id="AUPC02000218">
    <property type="protein sequence ID" value="POG65288.1"/>
    <property type="molecule type" value="Genomic_DNA"/>
</dbReference>
<sequence length="123" mass="14988">MYRISACGCNSLNENYIQLDNILFEKQFYEYIDIQPYLPNDVVKRYRFIKDLQLMFPIGVYRYHQGNYLGTINYVWRIPKIEVFDDEHETLKACMLTRIHEELPHYFTRQMRKNVLNKAIIIQ</sequence>
<name>A0A2P4PIU3_RHIID</name>
<comment type="caution">
    <text evidence="1">The sequence shown here is derived from an EMBL/GenBank/DDBJ whole genome shotgun (WGS) entry which is preliminary data.</text>
</comment>